<dbReference type="Pfam" id="PF22483">
    <property type="entry name" value="Mu-transpos_C_2"/>
    <property type="match status" value="1"/>
</dbReference>
<dbReference type="InterPro" id="IPR017894">
    <property type="entry name" value="HTH_IS21_transposase_type"/>
</dbReference>
<dbReference type="PROSITE" id="PS50994">
    <property type="entry name" value="INTEGRASE"/>
    <property type="match status" value="1"/>
</dbReference>
<dbReference type="EMBL" id="JAVRET010000086">
    <property type="protein sequence ID" value="MDT0412558.1"/>
    <property type="molecule type" value="Genomic_DNA"/>
</dbReference>
<evidence type="ECO:0000313" key="7">
    <source>
        <dbReference type="EMBL" id="MDT0412558.1"/>
    </source>
</evidence>
<evidence type="ECO:0000256" key="2">
    <source>
        <dbReference type="ARBA" id="ARBA00022578"/>
    </source>
</evidence>
<keyword evidence="4" id="KW-0233">DNA recombination</keyword>
<dbReference type="Proteomes" id="UP001183610">
    <property type="component" value="Unassembled WGS sequence"/>
</dbReference>
<dbReference type="InterPro" id="IPR036397">
    <property type="entry name" value="RNaseH_sf"/>
</dbReference>
<dbReference type="SUPFAM" id="SSF53098">
    <property type="entry name" value="Ribonuclease H-like"/>
    <property type="match status" value="1"/>
</dbReference>
<evidence type="ECO:0000313" key="8">
    <source>
        <dbReference type="Proteomes" id="UP001183610"/>
    </source>
</evidence>
<evidence type="ECO:0000259" key="6">
    <source>
        <dbReference type="PROSITE" id="PS50994"/>
    </source>
</evidence>
<comment type="similarity">
    <text evidence="1">Belongs to the transposase IS21/IS408/IS1162 family.</text>
</comment>
<protein>
    <submittedName>
        <fullName evidence="7">IS21 family transposase</fullName>
    </submittedName>
</protein>
<comment type="caution">
    <text evidence="7">The sequence shown here is derived from an EMBL/GenBank/DDBJ whole genome shotgun (WGS) entry which is preliminary data.</text>
</comment>
<evidence type="ECO:0000259" key="5">
    <source>
        <dbReference type="PROSITE" id="PS50531"/>
    </source>
</evidence>
<reference evidence="8" key="1">
    <citation type="submission" date="2023-07" db="EMBL/GenBank/DDBJ databases">
        <title>30 novel species of actinomycetes from the DSMZ collection.</title>
        <authorList>
            <person name="Nouioui I."/>
        </authorList>
    </citation>
    <scope>NUCLEOTIDE SEQUENCE [LARGE SCALE GENOMIC DNA]</scope>
    <source>
        <strain evidence="8">DSM 41979</strain>
    </source>
</reference>
<accession>A0ABU2R782</accession>
<dbReference type="InterPro" id="IPR012337">
    <property type="entry name" value="RNaseH-like_sf"/>
</dbReference>
<dbReference type="NCBIfam" id="NF033546">
    <property type="entry name" value="transpos_IS21"/>
    <property type="match status" value="1"/>
</dbReference>
<sequence length="479" mass="53413">MAAGRLTVVLDQHRWLELRRFRGLVESGAMSLSEIAKETGLNRRTVRKYLAAQAPVAPPRRAPNGQPRRRVVDEVAPLIDAMLRAEILIKGAVIHERLVKEYGFAGNYQRVKLYLQEARPRIAAELGIAPDELAGLHRRFEVVPGAQAQVDWGDEGKVLAHVGIPKVYSFPMTLSYSRDPFCCFTTSQDLATFFDCHRQAFAHFGGIPMAIVYDRTKTVVRRHVAPGEAVPLRPEAVAFSGHYDFDIDVLAAYRPTGKGRVERQVDIVRVHVLAGRAFSSLEEMDAAFMAWVPDRRSRTHRTHGEVIGNRAVRDHGALRPLPTAPYVVTQRHLRHVGKDCLVAFDASLYSVPARKVRARQLVEIRATKSQVMLHSTVPDANGETLLAVHARAVGRGARIVDERHWDGLPKGDNRRVTIADIPLQPRHEEPLGEEAGPLKALLNRATAARIKIGTRPLSVYDELTGTRPFTTHSTPKEVR</sequence>
<feature type="domain" description="HTH IS21-type" evidence="5">
    <location>
        <begin position="17"/>
        <end position="83"/>
    </location>
</feature>
<feature type="domain" description="Integrase catalytic" evidence="6">
    <location>
        <begin position="140"/>
        <end position="330"/>
    </location>
</feature>
<evidence type="ECO:0000256" key="4">
    <source>
        <dbReference type="ARBA" id="ARBA00023172"/>
    </source>
</evidence>
<proteinExistence type="inferred from homology"/>
<evidence type="ECO:0000256" key="3">
    <source>
        <dbReference type="ARBA" id="ARBA00023125"/>
    </source>
</evidence>
<dbReference type="InterPro" id="IPR054353">
    <property type="entry name" value="IstA-like_C"/>
</dbReference>
<name>A0ABU2R782_9ACTN</name>
<gene>
    <name evidence="7" type="primary">istA</name>
    <name evidence="7" type="ORF">RM698_26345</name>
</gene>
<dbReference type="Gene3D" id="3.30.420.10">
    <property type="entry name" value="Ribonuclease H-like superfamily/Ribonuclease H"/>
    <property type="match status" value="1"/>
</dbReference>
<dbReference type="PANTHER" id="PTHR35004:SF6">
    <property type="entry name" value="TRANSPOSASE"/>
    <property type="match status" value="1"/>
</dbReference>
<keyword evidence="2" id="KW-0815">Transposition</keyword>
<dbReference type="PANTHER" id="PTHR35004">
    <property type="entry name" value="TRANSPOSASE RV3428C-RELATED"/>
    <property type="match status" value="1"/>
</dbReference>
<evidence type="ECO:0000256" key="1">
    <source>
        <dbReference type="ARBA" id="ARBA00009277"/>
    </source>
</evidence>
<organism evidence="7 8">
    <name type="scientific">Streptomyces evansiae</name>
    <dbReference type="NCBI Taxonomy" id="3075535"/>
    <lineage>
        <taxon>Bacteria</taxon>
        <taxon>Bacillati</taxon>
        <taxon>Actinomycetota</taxon>
        <taxon>Actinomycetes</taxon>
        <taxon>Kitasatosporales</taxon>
        <taxon>Streptomycetaceae</taxon>
        <taxon>Streptomyces</taxon>
    </lineage>
</organism>
<dbReference type="PROSITE" id="PS50531">
    <property type="entry name" value="HTH_IS21"/>
    <property type="match status" value="1"/>
</dbReference>
<dbReference type="Pfam" id="PF00665">
    <property type="entry name" value="rve"/>
    <property type="match status" value="1"/>
</dbReference>
<keyword evidence="3" id="KW-0238">DNA-binding</keyword>
<dbReference type="RefSeq" id="WP_010286546.1">
    <property type="nucleotide sequence ID" value="NZ_JAVRET010000086.1"/>
</dbReference>
<keyword evidence="8" id="KW-1185">Reference proteome</keyword>
<dbReference type="InterPro" id="IPR001584">
    <property type="entry name" value="Integrase_cat-core"/>
</dbReference>